<feature type="transmembrane region" description="Helical" evidence="6">
    <location>
        <begin position="457"/>
        <end position="484"/>
    </location>
</feature>
<feature type="transmembrane region" description="Helical" evidence="6">
    <location>
        <begin position="124"/>
        <end position="141"/>
    </location>
</feature>
<evidence type="ECO:0000313" key="7">
    <source>
        <dbReference type="EMBL" id="SQC08424.1"/>
    </source>
</evidence>
<dbReference type="PANTHER" id="PTHR30250:SF26">
    <property type="entry name" value="PSMA PROTEIN"/>
    <property type="match status" value="1"/>
</dbReference>
<dbReference type="Proteomes" id="UP000250234">
    <property type="component" value="Unassembled WGS sequence"/>
</dbReference>
<feature type="transmembrane region" description="Helical" evidence="6">
    <location>
        <begin position="433"/>
        <end position="451"/>
    </location>
</feature>
<feature type="transmembrane region" description="Helical" evidence="6">
    <location>
        <begin position="46"/>
        <end position="69"/>
    </location>
</feature>
<feature type="transmembrane region" description="Helical" evidence="6">
    <location>
        <begin position="153"/>
        <end position="174"/>
    </location>
</feature>
<keyword evidence="5 6" id="KW-0472">Membrane</keyword>
<evidence type="ECO:0000256" key="5">
    <source>
        <dbReference type="ARBA" id="ARBA00023136"/>
    </source>
</evidence>
<name>A0A2X3C8Y6_CLOPF</name>
<accession>A0A2X3C8Y6</accession>
<protein>
    <submittedName>
        <fullName evidence="7">Membrane protein involved in the export of O-antigen and teichoic acid</fullName>
    </submittedName>
</protein>
<dbReference type="AlphaFoldDB" id="A0A2X3C8Y6"/>
<dbReference type="RefSeq" id="WP_111946087.1">
    <property type="nucleotide sequence ID" value="NZ_CATNYA010000088.1"/>
</dbReference>
<evidence type="ECO:0000256" key="1">
    <source>
        <dbReference type="ARBA" id="ARBA00004651"/>
    </source>
</evidence>
<keyword evidence="4 6" id="KW-1133">Transmembrane helix</keyword>
<gene>
    <name evidence="7" type="ORF">NCTC8081_02352</name>
</gene>
<reference evidence="7 8" key="1">
    <citation type="submission" date="2018-06" db="EMBL/GenBank/DDBJ databases">
        <authorList>
            <consortium name="Pathogen Informatics"/>
            <person name="Doyle S."/>
        </authorList>
    </citation>
    <scope>NUCLEOTIDE SEQUENCE [LARGE SCALE GENOMIC DNA]</scope>
    <source>
        <strain evidence="7 8">NCTC8081</strain>
    </source>
</reference>
<dbReference type="GO" id="GO:0005886">
    <property type="term" value="C:plasma membrane"/>
    <property type="evidence" value="ECO:0007669"/>
    <property type="project" value="UniProtKB-SubCell"/>
</dbReference>
<comment type="subcellular location">
    <subcellularLocation>
        <location evidence="1">Cell membrane</location>
        <topology evidence="1">Multi-pass membrane protein</topology>
    </subcellularLocation>
</comment>
<feature type="transmembrane region" description="Helical" evidence="6">
    <location>
        <begin position="90"/>
        <end position="112"/>
    </location>
</feature>
<evidence type="ECO:0000256" key="6">
    <source>
        <dbReference type="SAM" id="Phobius"/>
    </source>
</evidence>
<feature type="transmembrane region" description="Helical" evidence="6">
    <location>
        <begin position="398"/>
        <end position="421"/>
    </location>
</feature>
<feature type="transmembrane region" description="Helical" evidence="6">
    <location>
        <begin position="265"/>
        <end position="290"/>
    </location>
</feature>
<proteinExistence type="predicted"/>
<feature type="transmembrane region" description="Helical" evidence="6">
    <location>
        <begin position="302"/>
        <end position="325"/>
    </location>
</feature>
<feature type="transmembrane region" description="Helical" evidence="6">
    <location>
        <begin position="180"/>
        <end position="198"/>
    </location>
</feature>
<feature type="transmembrane region" description="Helical" evidence="6">
    <location>
        <begin position="12"/>
        <end position="34"/>
    </location>
</feature>
<evidence type="ECO:0000313" key="8">
    <source>
        <dbReference type="Proteomes" id="UP000250234"/>
    </source>
</evidence>
<organism evidence="7 8">
    <name type="scientific">Clostridium perfringens</name>
    <dbReference type="NCBI Taxonomy" id="1502"/>
    <lineage>
        <taxon>Bacteria</taxon>
        <taxon>Bacillati</taxon>
        <taxon>Bacillota</taxon>
        <taxon>Clostridia</taxon>
        <taxon>Eubacteriales</taxon>
        <taxon>Clostridiaceae</taxon>
        <taxon>Clostridium</taxon>
    </lineage>
</organism>
<dbReference type="PANTHER" id="PTHR30250">
    <property type="entry name" value="PST FAMILY PREDICTED COLANIC ACID TRANSPORTER"/>
    <property type="match status" value="1"/>
</dbReference>
<feature type="transmembrane region" description="Helical" evidence="6">
    <location>
        <begin position="337"/>
        <end position="354"/>
    </location>
</feature>
<keyword evidence="2" id="KW-1003">Cell membrane</keyword>
<sequence length="506" mass="58410">MRTKNSIKNICYGLIGQTLSILISFFARIIFLRYLNEQYLGINGLFMNIINVLSLAELGVGPAIIFSLYDPLAKKDNEKVKSLMMLYKKVYIIIGSIIGVLGILITPFIGYFTKNINGVDNIHLIYVLFVINSSISYFYSYKRSLLIADQKKFIATIYRYTFFILLNILQSLILVFTKNYILFLILQITCTFLENLFVAKATDKLFPFINENEYKKIDNYTKNTIIKNVKAMMMHKIGGIVVGSTDNIIISKFIGIDYVGLYSNYLLIINALNIVTGVMFDALTASVGNLSALETEDKVEEIFNVINFLGTWIFSFISITLFIMINPFIELWIGSKYLFKINIVFVLVINFFMTGMRKSVLTFRDALGLYWYDRYKAIFEALINLILSIILARKFGIIGVFTGTIISTLTTCFWIEPYILYKYGFRKNVKKYFMTYTKSLIITIIIGIITYKLTKNIIGNIFFVFVIKLLLCLTIPNLIIITIYKNTKEFKYVFNIIRNIKFIKLL</sequence>
<keyword evidence="3 6" id="KW-0812">Transmembrane</keyword>
<evidence type="ECO:0000256" key="3">
    <source>
        <dbReference type="ARBA" id="ARBA00022692"/>
    </source>
</evidence>
<evidence type="ECO:0000256" key="2">
    <source>
        <dbReference type="ARBA" id="ARBA00022475"/>
    </source>
</evidence>
<feature type="transmembrane region" description="Helical" evidence="6">
    <location>
        <begin position="375"/>
        <end position="392"/>
    </location>
</feature>
<dbReference type="EMBL" id="UAWO01000002">
    <property type="protein sequence ID" value="SQC08424.1"/>
    <property type="molecule type" value="Genomic_DNA"/>
</dbReference>
<evidence type="ECO:0000256" key="4">
    <source>
        <dbReference type="ARBA" id="ARBA00022989"/>
    </source>
</evidence>
<dbReference type="InterPro" id="IPR050833">
    <property type="entry name" value="Poly_Biosynth_Transport"/>
</dbReference>